<proteinExistence type="predicted"/>
<protein>
    <recommendedName>
        <fullName evidence="3">Orotidine-5'-phosphate decarboxylase</fullName>
    </recommendedName>
</protein>
<name>A0A9W5UVS1_9ACTN</name>
<evidence type="ECO:0000313" key="1">
    <source>
        <dbReference type="EMBL" id="GIJ35263.1"/>
    </source>
</evidence>
<evidence type="ECO:0008006" key="3">
    <source>
        <dbReference type="Google" id="ProtNLM"/>
    </source>
</evidence>
<dbReference type="InterPro" id="IPR013785">
    <property type="entry name" value="Aldolase_TIM"/>
</dbReference>
<dbReference type="EMBL" id="BOPD01000028">
    <property type="protein sequence ID" value="GIJ35263.1"/>
    <property type="molecule type" value="Genomic_DNA"/>
</dbReference>
<dbReference type="Gene3D" id="3.20.20.70">
    <property type="entry name" value="Aldolase class I"/>
    <property type="match status" value="1"/>
</dbReference>
<dbReference type="AlphaFoldDB" id="A0A9W5UVS1"/>
<organism evidence="1 2">
    <name type="scientific">Micromonospora sediminimaris</name>
    <dbReference type="NCBI Taxonomy" id="547162"/>
    <lineage>
        <taxon>Bacteria</taxon>
        <taxon>Bacillati</taxon>
        <taxon>Actinomycetota</taxon>
        <taxon>Actinomycetes</taxon>
        <taxon>Micromonosporales</taxon>
        <taxon>Micromonosporaceae</taxon>
        <taxon>Micromonospora</taxon>
    </lineage>
</organism>
<evidence type="ECO:0000313" key="2">
    <source>
        <dbReference type="Proteomes" id="UP000607311"/>
    </source>
</evidence>
<keyword evidence="2" id="KW-1185">Reference proteome</keyword>
<comment type="caution">
    <text evidence="1">The sequence shown here is derived from an EMBL/GenBank/DDBJ whole genome shotgun (WGS) entry which is preliminary data.</text>
</comment>
<sequence length="67" mass="7210">MGFYEMVRGRWAAGRLVCVGLDPDPVRLPSAIRGSDARRTADFCRAAEGYGAGCLRTPVKIEVTPIG</sequence>
<accession>A0A9W5UVS1</accession>
<reference evidence="1" key="1">
    <citation type="submission" date="2021-01" db="EMBL/GenBank/DDBJ databases">
        <title>Whole genome shotgun sequence of Verrucosispora sediminis NBRC 107745.</title>
        <authorList>
            <person name="Komaki H."/>
            <person name="Tamura T."/>
        </authorList>
    </citation>
    <scope>NUCLEOTIDE SEQUENCE</scope>
    <source>
        <strain evidence="1">NBRC 107745</strain>
    </source>
</reference>
<dbReference type="Proteomes" id="UP000607311">
    <property type="component" value="Unassembled WGS sequence"/>
</dbReference>
<gene>
    <name evidence="1" type="ORF">Vse01_44110</name>
</gene>